<evidence type="ECO:0000259" key="10">
    <source>
        <dbReference type="Pfam" id="PF08669"/>
    </source>
</evidence>
<dbReference type="RefSeq" id="WP_091646148.1">
    <property type="nucleotide sequence ID" value="NZ_FOEG01000013.1"/>
</dbReference>
<organism evidence="11 12">
    <name type="scientific">Aquisalimonas asiatica</name>
    <dbReference type="NCBI Taxonomy" id="406100"/>
    <lineage>
        <taxon>Bacteria</taxon>
        <taxon>Pseudomonadati</taxon>
        <taxon>Pseudomonadota</taxon>
        <taxon>Gammaproteobacteria</taxon>
        <taxon>Chromatiales</taxon>
        <taxon>Ectothiorhodospiraceae</taxon>
        <taxon>Aquisalimonas</taxon>
    </lineage>
</organism>
<dbReference type="PANTHER" id="PTHR43757">
    <property type="entry name" value="AMINOMETHYLTRANSFERASE"/>
    <property type="match status" value="1"/>
</dbReference>
<dbReference type="STRING" id="406100.SAMN04488052_1135"/>
<dbReference type="Pfam" id="PF08669">
    <property type="entry name" value="GCV_T_C"/>
    <property type="match status" value="1"/>
</dbReference>
<dbReference type="InterPro" id="IPR013977">
    <property type="entry name" value="GcvT_C"/>
</dbReference>
<proteinExistence type="inferred from homology"/>
<evidence type="ECO:0000256" key="1">
    <source>
        <dbReference type="ARBA" id="ARBA00008609"/>
    </source>
</evidence>
<dbReference type="FunFam" id="3.30.70.1400:FF:000001">
    <property type="entry name" value="Aminomethyltransferase"/>
    <property type="match status" value="1"/>
</dbReference>
<gene>
    <name evidence="7" type="primary">gcvT</name>
    <name evidence="11" type="ORF">SAMN04488052_1135</name>
</gene>
<keyword evidence="12" id="KW-1185">Reference proteome</keyword>
<dbReference type="GO" id="GO:0008483">
    <property type="term" value="F:transaminase activity"/>
    <property type="evidence" value="ECO:0007669"/>
    <property type="project" value="UniProtKB-KW"/>
</dbReference>
<dbReference type="PANTHER" id="PTHR43757:SF2">
    <property type="entry name" value="AMINOMETHYLTRANSFERASE, MITOCHONDRIAL"/>
    <property type="match status" value="1"/>
</dbReference>
<keyword evidence="4 7" id="KW-0808">Transferase</keyword>
<dbReference type="AlphaFoldDB" id="A0A1H8VJW1"/>
<comment type="catalytic activity">
    <reaction evidence="6 7">
        <text>N(6)-[(R)-S(8)-aminomethyldihydrolipoyl]-L-lysyl-[protein] + (6S)-5,6,7,8-tetrahydrofolate = N(6)-[(R)-dihydrolipoyl]-L-lysyl-[protein] + (6R)-5,10-methylene-5,6,7,8-tetrahydrofolate + NH4(+)</text>
        <dbReference type="Rhea" id="RHEA:16945"/>
        <dbReference type="Rhea" id="RHEA-COMP:10475"/>
        <dbReference type="Rhea" id="RHEA-COMP:10492"/>
        <dbReference type="ChEBI" id="CHEBI:15636"/>
        <dbReference type="ChEBI" id="CHEBI:28938"/>
        <dbReference type="ChEBI" id="CHEBI:57453"/>
        <dbReference type="ChEBI" id="CHEBI:83100"/>
        <dbReference type="ChEBI" id="CHEBI:83143"/>
        <dbReference type="EC" id="2.1.2.10"/>
    </reaction>
</comment>
<dbReference type="Gene3D" id="2.40.30.110">
    <property type="entry name" value="Aminomethyltransferase beta-barrel domains"/>
    <property type="match status" value="1"/>
</dbReference>
<dbReference type="Pfam" id="PF01571">
    <property type="entry name" value="GCV_T"/>
    <property type="match status" value="1"/>
</dbReference>
<evidence type="ECO:0000256" key="3">
    <source>
        <dbReference type="ARBA" id="ARBA00022576"/>
    </source>
</evidence>
<dbReference type="InterPro" id="IPR027266">
    <property type="entry name" value="TrmE/GcvT-like"/>
</dbReference>
<sequence length="362" mass="39457">MLQRTPLYERHKSAGAKLVDFAGWEMPVNYGSQIKEHEQVRSAAGLFDVSHMGVVDVSGADALAFLRRLLANDAARLKEPGQAFYTCMLNDAGGIIDDLIVYYLSEGRYRIVVNAARRTEDLDWMTGHAEQFDVRIRERADAAMIAVQGPQAEQCLGHAVDARLEHRLATLKPFRAMETGDWLIARTGYTGEDGFEVVLPARSAVDLWDHLTAAGAAPCGLGARDSLRLEAGLHLYGQDMDTTTTPLESALGWTVAWTPEDRDFIGRGALEKQREAGVSRRLVGFVLEGRGVLRHGQTLNSEAGGAGEITSGGFSPVLGCSIAMARIPAGDEGPWTVDMRGRALPVRRVKPPFVRNGQAFIN</sequence>
<dbReference type="InterPro" id="IPR029043">
    <property type="entry name" value="GcvT/YgfZ_C"/>
</dbReference>
<dbReference type="GO" id="GO:0019464">
    <property type="term" value="P:glycine decarboxylation via glycine cleavage system"/>
    <property type="evidence" value="ECO:0007669"/>
    <property type="project" value="UniProtKB-UniRule"/>
</dbReference>
<evidence type="ECO:0000256" key="2">
    <source>
        <dbReference type="ARBA" id="ARBA00012616"/>
    </source>
</evidence>
<keyword evidence="3 7" id="KW-0032">Aminotransferase</keyword>
<evidence type="ECO:0000313" key="11">
    <source>
        <dbReference type="EMBL" id="SEP15517.1"/>
    </source>
</evidence>
<protein>
    <recommendedName>
        <fullName evidence="2 7">Aminomethyltransferase</fullName>
        <ecNumber evidence="2 7">2.1.2.10</ecNumber>
    </recommendedName>
    <alternativeName>
        <fullName evidence="5 7">Glycine cleavage system T protein</fullName>
    </alternativeName>
</protein>
<dbReference type="Proteomes" id="UP000199657">
    <property type="component" value="Unassembled WGS sequence"/>
</dbReference>
<comment type="function">
    <text evidence="7">The glycine cleavage system catalyzes the degradation of glycine.</text>
</comment>
<accession>A0A1H8VJW1</accession>
<evidence type="ECO:0000313" key="12">
    <source>
        <dbReference type="Proteomes" id="UP000199657"/>
    </source>
</evidence>
<dbReference type="Gene3D" id="3.30.70.1400">
    <property type="entry name" value="Aminomethyltransferase beta-barrel domains"/>
    <property type="match status" value="1"/>
</dbReference>
<reference evidence="11 12" key="1">
    <citation type="submission" date="2016-10" db="EMBL/GenBank/DDBJ databases">
        <authorList>
            <person name="de Groot N.N."/>
        </authorList>
    </citation>
    <scope>NUCLEOTIDE SEQUENCE [LARGE SCALE GENOMIC DNA]</scope>
    <source>
        <strain evidence="11 12">CGMCC 1.6291</strain>
    </source>
</reference>
<dbReference type="SUPFAM" id="SSF101790">
    <property type="entry name" value="Aminomethyltransferase beta-barrel domain"/>
    <property type="match status" value="1"/>
</dbReference>
<comment type="similarity">
    <text evidence="1 7">Belongs to the GcvT family.</text>
</comment>
<dbReference type="InterPro" id="IPR022903">
    <property type="entry name" value="GcvT_bac"/>
</dbReference>
<dbReference type="GO" id="GO:0032259">
    <property type="term" value="P:methylation"/>
    <property type="evidence" value="ECO:0007669"/>
    <property type="project" value="UniProtKB-KW"/>
</dbReference>
<evidence type="ECO:0000256" key="6">
    <source>
        <dbReference type="ARBA" id="ARBA00047665"/>
    </source>
</evidence>
<dbReference type="Gene3D" id="3.30.1360.120">
    <property type="entry name" value="Probable tRNA modification gtpase trme, domain 1"/>
    <property type="match status" value="1"/>
</dbReference>
<dbReference type="EMBL" id="FOEG01000013">
    <property type="protein sequence ID" value="SEP15517.1"/>
    <property type="molecule type" value="Genomic_DNA"/>
</dbReference>
<name>A0A1H8VJW1_9GAMM</name>
<dbReference type="Gene3D" id="4.10.1250.10">
    <property type="entry name" value="Aminomethyltransferase fragment"/>
    <property type="match status" value="1"/>
</dbReference>
<comment type="subunit">
    <text evidence="7">The glycine cleavage system is composed of four proteins: P, T, L and H.</text>
</comment>
<dbReference type="GO" id="GO:0004047">
    <property type="term" value="F:aminomethyltransferase activity"/>
    <property type="evidence" value="ECO:0007669"/>
    <property type="project" value="UniProtKB-UniRule"/>
</dbReference>
<dbReference type="InterPro" id="IPR006223">
    <property type="entry name" value="GcvT"/>
</dbReference>
<evidence type="ECO:0000259" key="9">
    <source>
        <dbReference type="Pfam" id="PF01571"/>
    </source>
</evidence>
<dbReference type="PIRSF" id="PIRSF006487">
    <property type="entry name" value="GcvT"/>
    <property type="match status" value="1"/>
</dbReference>
<dbReference type="GO" id="GO:0008168">
    <property type="term" value="F:methyltransferase activity"/>
    <property type="evidence" value="ECO:0007669"/>
    <property type="project" value="UniProtKB-KW"/>
</dbReference>
<evidence type="ECO:0000256" key="8">
    <source>
        <dbReference type="PIRSR" id="PIRSR006487-1"/>
    </source>
</evidence>
<dbReference type="EC" id="2.1.2.10" evidence="2 7"/>
<dbReference type="GO" id="GO:0005829">
    <property type="term" value="C:cytosol"/>
    <property type="evidence" value="ECO:0007669"/>
    <property type="project" value="TreeGrafter"/>
</dbReference>
<dbReference type="NCBIfam" id="TIGR00528">
    <property type="entry name" value="gcvT"/>
    <property type="match status" value="1"/>
</dbReference>
<dbReference type="InterPro" id="IPR028896">
    <property type="entry name" value="GcvT/YgfZ/DmdA"/>
</dbReference>
<dbReference type="NCBIfam" id="NF001567">
    <property type="entry name" value="PRK00389.1"/>
    <property type="match status" value="1"/>
</dbReference>
<dbReference type="HAMAP" id="MF_00259">
    <property type="entry name" value="GcvT"/>
    <property type="match status" value="1"/>
</dbReference>
<feature type="binding site" evidence="8">
    <location>
        <position position="196"/>
    </location>
    <ligand>
        <name>substrate</name>
    </ligand>
</feature>
<evidence type="ECO:0000256" key="7">
    <source>
        <dbReference type="HAMAP-Rule" id="MF_00259"/>
    </source>
</evidence>
<keyword evidence="11" id="KW-0489">Methyltransferase</keyword>
<dbReference type="GO" id="GO:0005960">
    <property type="term" value="C:glycine cleavage complex"/>
    <property type="evidence" value="ECO:0007669"/>
    <property type="project" value="InterPro"/>
</dbReference>
<dbReference type="FunFam" id="4.10.1250.10:FF:000001">
    <property type="entry name" value="Aminomethyltransferase"/>
    <property type="match status" value="1"/>
</dbReference>
<dbReference type="InterPro" id="IPR006222">
    <property type="entry name" value="GCVT_N"/>
</dbReference>
<feature type="domain" description="Aminomethyltransferase C-terminal" evidence="10">
    <location>
        <begin position="280"/>
        <end position="354"/>
    </location>
</feature>
<dbReference type="OrthoDB" id="9774591at2"/>
<dbReference type="SUPFAM" id="SSF103025">
    <property type="entry name" value="Folate-binding domain"/>
    <property type="match status" value="1"/>
</dbReference>
<evidence type="ECO:0000256" key="5">
    <source>
        <dbReference type="ARBA" id="ARBA00031395"/>
    </source>
</evidence>
<evidence type="ECO:0000256" key="4">
    <source>
        <dbReference type="ARBA" id="ARBA00022679"/>
    </source>
</evidence>
<feature type="domain" description="GCVT N-terminal" evidence="9">
    <location>
        <begin position="7"/>
        <end position="257"/>
    </location>
</feature>